<keyword evidence="7" id="KW-1015">Disulfide bond</keyword>
<keyword evidence="4 12" id="KW-1133">Transmembrane helix</keyword>
<dbReference type="GO" id="GO:0004930">
    <property type="term" value="F:G protein-coupled receptor activity"/>
    <property type="evidence" value="ECO:0000318"/>
    <property type="project" value="GO_Central"/>
</dbReference>
<dbReference type="PROSITE" id="PS00237">
    <property type="entry name" value="G_PROTEIN_RECEP_F1_1"/>
    <property type="match status" value="1"/>
</dbReference>
<evidence type="ECO:0000256" key="10">
    <source>
        <dbReference type="ARBA" id="ARBA00023224"/>
    </source>
</evidence>
<dbReference type="PANTHER" id="PTHR45695:SF23">
    <property type="entry name" value="GALANIN-LIKE G-PROTEIN COUPLED RECEPTOR NPR-9"/>
    <property type="match status" value="1"/>
</dbReference>
<feature type="domain" description="G-protein coupled receptors family 1 profile" evidence="13">
    <location>
        <begin position="44"/>
        <end position="233"/>
    </location>
</feature>
<keyword evidence="8 11" id="KW-0675">Receptor</keyword>
<protein>
    <recommendedName>
        <fullName evidence="13">G-protein coupled receptors family 1 profile domain-containing protein</fullName>
    </recommendedName>
</protein>
<keyword evidence="3 11" id="KW-0812">Transmembrane</keyword>
<comment type="subcellular location">
    <subcellularLocation>
        <location evidence="1">Cell membrane</location>
        <topology evidence="1">Multi-pass membrane protein</topology>
    </subcellularLocation>
</comment>
<reference evidence="15" key="1">
    <citation type="submission" date="2015-02" db="EMBL/GenBank/DDBJ databases">
        <title>Genome sequencing for Strongylocentrotus purpuratus.</title>
        <authorList>
            <person name="Murali S."/>
            <person name="Liu Y."/>
            <person name="Vee V."/>
            <person name="English A."/>
            <person name="Wang M."/>
            <person name="Skinner E."/>
            <person name="Han Y."/>
            <person name="Muzny D.M."/>
            <person name="Worley K.C."/>
            <person name="Gibbs R.A."/>
        </authorList>
    </citation>
    <scope>NUCLEOTIDE SEQUENCE</scope>
</reference>
<dbReference type="OMA" id="RKMFATC"/>
<sequence length="284" mass="32089">MEEEGVLGLEDDFCFGWGYGGEPLGEMDGFLQELSVDGGASVQATCLTLTAMTIDRYYLIVHAVKSRNTRTTFRAIVINVSIWAVSFLLHLPVVIYTKVHVVNNYTACYPQFPWERAKDYYPVFASFELYVVPVIIIMACYIQILLQVWQKTSGGTESAQAHARALRRKKKITRMVFIVVVLFAFCWAPIHTFNIMTASGAKVIMANYGIAQWWKIFFLTLAYANSCINPFVYAFTTTSFKKYFKSVFGAACGQYSREGHAMSISMETKTERITTNSTKEDSSL</sequence>
<feature type="transmembrane region" description="Helical" evidence="12">
    <location>
        <begin position="213"/>
        <end position="235"/>
    </location>
</feature>
<evidence type="ECO:0000313" key="15">
    <source>
        <dbReference type="Proteomes" id="UP000007110"/>
    </source>
</evidence>
<evidence type="ECO:0000256" key="1">
    <source>
        <dbReference type="ARBA" id="ARBA00004651"/>
    </source>
</evidence>
<evidence type="ECO:0000256" key="9">
    <source>
        <dbReference type="ARBA" id="ARBA00023180"/>
    </source>
</evidence>
<keyword evidence="6 12" id="KW-0472">Membrane</keyword>
<dbReference type="InterPro" id="IPR000276">
    <property type="entry name" value="GPCR_Rhodpsn"/>
</dbReference>
<dbReference type="EnsemblMetazoa" id="XM_003723804">
    <property type="protein sequence ID" value="XP_003723852"/>
    <property type="gene ID" value="LOC100891902"/>
</dbReference>
<dbReference type="PROSITE" id="PS50262">
    <property type="entry name" value="G_PROTEIN_RECEP_F1_2"/>
    <property type="match status" value="1"/>
</dbReference>
<evidence type="ECO:0000256" key="2">
    <source>
        <dbReference type="ARBA" id="ARBA00022475"/>
    </source>
</evidence>
<keyword evidence="9" id="KW-0325">Glycoprotein</keyword>
<evidence type="ECO:0000256" key="5">
    <source>
        <dbReference type="ARBA" id="ARBA00023040"/>
    </source>
</evidence>
<reference evidence="14" key="2">
    <citation type="submission" date="2021-01" db="UniProtKB">
        <authorList>
            <consortium name="EnsemblMetazoa"/>
        </authorList>
    </citation>
    <scope>IDENTIFICATION</scope>
</reference>
<keyword evidence="15" id="KW-1185">Reference proteome</keyword>
<evidence type="ECO:0000256" key="3">
    <source>
        <dbReference type="ARBA" id="ARBA00022692"/>
    </source>
</evidence>
<keyword evidence="10 11" id="KW-0807">Transducer</keyword>
<dbReference type="SUPFAM" id="SSF81321">
    <property type="entry name" value="Family A G protein-coupled receptor-like"/>
    <property type="match status" value="1"/>
</dbReference>
<dbReference type="RefSeq" id="XP_003723852.2">
    <property type="nucleotide sequence ID" value="XM_003723804.3"/>
</dbReference>
<name>A0A7M7GFG6_STRPU</name>
<feature type="transmembrane region" description="Helical" evidence="12">
    <location>
        <begin position="120"/>
        <end position="142"/>
    </location>
</feature>
<dbReference type="AlphaFoldDB" id="A0A7M7GFG6"/>
<evidence type="ECO:0000259" key="13">
    <source>
        <dbReference type="PROSITE" id="PS50262"/>
    </source>
</evidence>
<feature type="transmembrane region" description="Helical" evidence="12">
    <location>
        <begin position="172"/>
        <end position="193"/>
    </location>
</feature>
<dbReference type="Pfam" id="PF00001">
    <property type="entry name" value="7tm_1"/>
    <property type="match status" value="1"/>
</dbReference>
<dbReference type="Proteomes" id="UP000007110">
    <property type="component" value="Unassembled WGS sequence"/>
</dbReference>
<dbReference type="PRINTS" id="PR00237">
    <property type="entry name" value="GPCRRHODOPSN"/>
</dbReference>
<evidence type="ECO:0000256" key="7">
    <source>
        <dbReference type="ARBA" id="ARBA00023157"/>
    </source>
</evidence>
<evidence type="ECO:0000256" key="11">
    <source>
        <dbReference type="RuleBase" id="RU000688"/>
    </source>
</evidence>
<organism evidence="14 15">
    <name type="scientific">Strongylocentrotus purpuratus</name>
    <name type="common">Purple sea urchin</name>
    <dbReference type="NCBI Taxonomy" id="7668"/>
    <lineage>
        <taxon>Eukaryota</taxon>
        <taxon>Metazoa</taxon>
        <taxon>Echinodermata</taxon>
        <taxon>Eleutherozoa</taxon>
        <taxon>Echinozoa</taxon>
        <taxon>Echinoidea</taxon>
        <taxon>Euechinoidea</taxon>
        <taxon>Echinacea</taxon>
        <taxon>Camarodonta</taxon>
        <taxon>Echinidea</taxon>
        <taxon>Strongylocentrotidae</taxon>
        <taxon>Strongylocentrotus</taxon>
    </lineage>
</organism>
<feature type="transmembrane region" description="Helical" evidence="12">
    <location>
        <begin position="75"/>
        <end position="96"/>
    </location>
</feature>
<dbReference type="PANTHER" id="PTHR45695">
    <property type="entry name" value="LEUCOKININ RECEPTOR-RELATED"/>
    <property type="match status" value="1"/>
</dbReference>
<dbReference type="Gene3D" id="1.20.1070.10">
    <property type="entry name" value="Rhodopsin 7-helix transmembrane proteins"/>
    <property type="match status" value="1"/>
</dbReference>
<evidence type="ECO:0000256" key="6">
    <source>
        <dbReference type="ARBA" id="ARBA00023136"/>
    </source>
</evidence>
<keyword evidence="5 11" id="KW-0297">G-protein coupled receptor</keyword>
<dbReference type="GeneID" id="100891902"/>
<proteinExistence type="inferred from homology"/>
<comment type="similarity">
    <text evidence="11">Belongs to the G-protein coupled receptor 1 family.</text>
</comment>
<dbReference type="GO" id="GO:0005886">
    <property type="term" value="C:plasma membrane"/>
    <property type="evidence" value="ECO:0000318"/>
    <property type="project" value="GO_Central"/>
</dbReference>
<dbReference type="InterPro" id="IPR017452">
    <property type="entry name" value="GPCR_Rhodpsn_7TM"/>
</dbReference>
<evidence type="ECO:0000313" key="14">
    <source>
        <dbReference type="EnsemblMetazoa" id="XP_003723852"/>
    </source>
</evidence>
<evidence type="ECO:0000256" key="8">
    <source>
        <dbReference type="ARBA" id="ARBA00023170"/>
    </source>
</evidence>
<dbReference type="KEGG" id="spu:100891902"/>
<accession>A0A7M7GFG6</accession>
<dbReference type="InParanoid" id="A0A7M7GFG6"/>
<dbReference type="GO" id="GO:0007186">
    <property type="term" value="P:G protein-coupled receptor signaling pathway"/>
    <property type="evidence" value="ECO:0000318"/>
    <property type="project" value="GO_Central"/>
</dbReference>
<evidence type="ECO:0000256" key="4">
    <source>
        <dbReference type="ARBA" id="ARBA00022989"/>
    </source>
</evidence>
<keyword evidence="2" id="KW-1003">Cell membrane</keyword>
<evidence type="ECO:0000256" key="12">
    <source>
        <dbReference type="SAM" id="Phobius"/>
    </source>
</evidence>
<dbReference type="OrthoDB" id="9445642at2759"/>